<dbReference type="WBParaSite" id="EVEC_0000791801-mRNA-1">
    <property type="protein sequence ID" value="EVEC_0000791801-mRNA-1"/>
    <property type="gene ID" value="EVEC_0000791801"/>
</dbReference>
<evidence type="ECO:0000313" key="4">
    <source>
        <dbReference type="WBParaSite" id="EVEC_0000791801-mRNA-1"/>
    </source>
</evidence>
<keyword evidence="1" id="KW-1133">Transmembrane helix</keyword>
<evidence type="ECO:0000256" key="1">
    <source>
        <dbReference type="SAM" id="Phobius"/>
    </source>
</evidence>
<reference evidence="2 3" key="2">
    <citation type="submission" date="2018-10" db="EMBL/GenBank/DDBJ databases">
        <authorList>
            <consortium name="Pathogen Informatics"/>
        </authorList>
    </citation>
    <scope>NUCLEOTIDE SEQUENCE [LARGE SCALE GENOMIC DNA]</scope>
</reference>
<sequence length="169" mass="18857">MAIDQWVCRPCGILLGICHVIIGNFMLIFDIITNETSETIFGTIAAILFILCALFAFISIRRLDRAAQILLLIFASFAFLVSLAMVLDSAAVVNLKSDLLLFDQKDVEETTEPAYESSNEVQTSLEVSTVDTTDASTDDLHRCIYQTHSVLLCVGLIECKRLIMLRKYN</sequence>
<dbReference type="AlphaFoldDB" id="A0A0N4VBK8"/>
<feature type="transmembrane region" description="Helical" evidence="1">
    <location>
        <begin position="12"/>
        <end position="33"/>
    </location>
</feature>
<proteinExistence type="predicted"/>
<organism evidence="4">
    <name type="scientific">Enterobius vermicularis</name>
    <name type="common">Human pinworm</name>
    <dbReference type="NCBI Taxonomy" id="51028"/>
    <lineage>
        <taxon>Eukaryota</taxon>
        <taxon>Metazoa</taxon>
        <taxon>Ecdysozoa</taxon>
        <taxon>Nematoda</taxon>
        <taxon>Chromadorea</taxon>
        <taxon>Rhabditida</taxon>
        <taxon>Spirurina</taxon>
        <taxon>Oxyuridomorpha</taxon>
        <taxon>Oxyuroidea</taxon>
        <taxon>Oxyuridae</taxon>
        <taxon>Enterobius</taxon>
    </lineage>
</organism>
<feature type="transmembrane region" description="Helical" evidence="1">
    <location>
        <begin position="39"/>
        <end position="57"/>
    </location>
</feature>
<dbReference type="OrthoDB" id="5850978at2759"/>
<keyword evidence="1" id="KW-0472">Membrane</keyword>
<dbReference type="EMBL" id="UXUI01008907">
    <property type="protein sequence ID" value="VDD92651.1"/>
    <property type="molecule type" value="Genomic_DNA"/>
</dbReference>
<keyword evidence="1" id="KW-0812">Transmembrane</keyword>
<keyword evidence="3" id="KW-1185">Reference proteome</keyword>
<evidence type="ECO:0000313" key="2">
    <source>
        <dbReference type="EMBL" id="VDD92651.1"/>
    </source>
</evidence>
<accession>A0A0N4VBK8</accession>
<gene>
    <name evidence="2" type="ORF">EVEC_LOCUS7402</name>
</gene>
<protein>
    <submittedName>
        <fullName evidence="4">DUF4203 domain-containing protein</fullName>
    </submittedName>
</protein>
<evidence type="ECO:0000313" key="3">
    <source>
        <dbReference type="Proteomes" id="UP000274131"/>
    </source>
</evidence>
<name>A0A0N4VBK8_ENTVE</name>
<feature type="transmembrane region" description="Helical" evidence="1">
    <location>
        <begin position="69"/>
        <end position="87"/>
    </location>
</feature>
<reference evidence="4" key="1">
    <citation type="submission" date="2017-02" db="UniProtKB">
        <authorList>
            <consortium name="WormBaseParasite"/>
        </authorList>
    </citation>
    <scope>IDENTIFICATION</scope>
</reference>
<dbReference type="Proteomes" id="UP000274131">
    <property type="component" value="Unassembled WGS sequence"/>
</dbReference>